<dbReference type="InterPro" id="IPR036929">
    <property type="entry name" value="DsbDN_sf"/>
</dbReference>
<evidence type="ECO:0000313" key="9">
    <source>
        <dbReference type="EMBL" id="CCW36567.1"/>
    </source>
</evidence>
<reference evidence="10" key="1">
    <citation type="submission" date="2013-03" db="EMBL/GenBank/DDBJ databases">
        <title>Genome sequence of Chthonomonas calidirosea, the first sequenced genome from the Armatimonadetes phylum (formally candidate division OP10).</title>
        <authorList>
            <person name="Lee K.C.Y."/>
            <person name="Morgan X.C."/>
            <person name="Dunfield P.F."/>
            <person name="Tamas I."/>
            <person name="Houghton K.M."/>
            <person name="Vyssotski M."/>
            <person name="Ryan J.L.J."/>
            <person name="Lagutin K."/>
            <person name="McDonald I.R."/>
            <person name="Stott M.B."/>
        </authorList>
    </citation>
    <scope>NUCLEOTIDE SEQUENCE [LARGE SCALE GENOMIC DNA]</scope>
    <source>
        <strain evidence="10">DSM 23976 / ICMP 18418 / T49</strain>
    </source>
</reference>
<feature type="transmembrane region" description="Helical" evidence="7">
    <location>
        <begin position="299"/>
        <end position="324"/>
    </location>
</feature>
<keyword evidence="4 7" id="KW-1133">Transmembrane helix</keyword>
<dbReference type="GO" id="GO:0045454">
    <property type="term" value="P:cell redox homeostasis"/>
    <property type="evidence" value="ECO:0007669"/>
    <property type="project" value="TreeGrafter"/>
</dbReference>
<dbReference type="Gene3D" id="3.40.30.10">
    <property type="entry name" value="Glutaredoxin"/>
    <property type="match status" value="1"/>
</dbReference>
<dbReference type="AlphaFoldDB" id="S0EZS8"/>
<feature type="transmembrane region" description="Helical" evidence="7">
    <location>
        <begin position="265"/>
        <end position="287"/>
    </location>
</feature>
<sequence>MRRVFGELIVIGLLIGAFLPAFGQLGGATHIAFQATLVPPDARAGEGAQIVLTAKIDPGYHLYSLTQPEGGPVRTTITVPAGGPFAFVGKAVQPPFRSVFDPGFQITDQEYEGAVAFGIPVKLRSGIAGAQKALIEVHYQLCTDRNCLIPTTVSVPLSFRVAPGPPRPDHLQPITSVPPQPAGAATGSPPSTTMEQTAASPPISDSTRRSIALAEHRGLLSFLLLSMGAGFLALLTPCVFPMVPITVSFFSKRRQQKTWEGIRDALAYCFGIIATFTFLGVAAAVLFKATGIRAIANNPFVNLALAVLFIALGINLMGGFEIALPAGLANRFAAGAQKAGVLGPFFMGLTFTLTTFTCTVAFVGTLLAAAAEGDLFYPIVGMLGFSVAFALPFFLLALFPQYVARLPHSGSWLTTVKAYLGFVELAAAVKFLSNADLVWSLGWLTRPVFLAIWAAIALIAGCYLMGWLLLPHDTTATVGKVRRGFGLLTLVACVYLYAGINHAPLGTLAAFLPPDPYPGQAEMERGGLNWLHSYTEALALAKQENRPVFVNFTGVNCTNCRDMEQNVFPRPEVAAELRKFVLVELYTDRDREEDRQNARLLQKLAGVATLPTYVVVGPDGRVRAVLQDRRPPQVFLRFLEANER</sequence>
<evidence type="ECO:0000256" key="1">
    <source>
        <dbReference type="ARBA" id="ARBA00004651"/>
    </source>
</evidence>
<keyword evidence="5 7" id="KW-0472">Membrane</keyword>
<name>S0EZS8_CHTCT</name>
<proteinExistence type="predicted"/>
<dbReference type="InterPro" id="IPR028250">
    <property type="entry name" value="DsbDN"/>
</dbReference>
<evidence type="ECO:0000259" key="8">
    <source>
        <dbReference type="PROSITE" id="PS51352"/>
    </source>
</evidence>
<dbReference type="InterPro" id="IPR036249">
    <property type="entry name" value="Thioredoxin-like_sf"/>
</dbReference>
<dbReference type="HOGENOM" id="CLU_015841_0_0_0"/>
<dbReference type="KEGG" id="ccz:CCALI_02779"/>
<accession>S0EZS8</accession>
<feature type="region of interest" description="Disordered" evidence="6">
    <location>
        <begin position="168"/>
        <end position="205"/>
    </location>
</feature>
<organism evidence="9 10">
    <name type="scientific">Chthonomonas calidirosea (strain DSM 23976 / ICMP 18418 / T49)</name>
    <dbReference type="NCBI Taxonomy" id="1303518"/>
    <lineage>
        <taxon>Bacteria</taxon>
        <taxon>Bacillati</taxon>
        <taxon>Armatimonadota</taxon>
        <taxon>Chthonomonadia</taxon>
        <taxon>Chthonomonadales</taxon>
        <taxon>Chthonomonadaceae</taxon>
        <taxon>Chthonomonas</taxon>
    </lineage>
</organism>
<feature type="transmembrane region" description="Helical" evidence="7">
    <location>
        <begin position="219"/>
        <end position="244"/>
    </location>
</feature>
<gene>
    <name evidence="9" type="ORF">CCALI_02779</name>
</gene>
<dbReference type="Pfam" id="PF13899">
    <property type="entry name" value="Thioredoxin_7"/>
    <property type="match status" value="1"/>
</dbReference>
<dbReference type="STRING" id="454171.CP488_01309"/>
<evidence type="ECO:0000256" key="4">
    <source>
        <dbReference type="ARBA" id="ARBA00022989"/>
    </source>
</evidence>
<dbReference type="SUPFAM" id="SSF52833">
    <property type="entry name" value="Thioredoxin-like"/>
    <property type="match status" value="1"/>
</dbReference>
<keyword evidence="2" id="KW-1003">Cell membrane</keyword>
<dbReference type="GO" id="GO:0017004">
    <property type="term" value="P:cytochrome complex assembly"/>
    <property type="evidence" value="ECO:0007669"/>
    <property type="project" value="InterPro"/>
</dbReference>
<keyword evidence="10" id="KW-1185">Reference proteome</keyword>
<comment type="subcellular location">
    <subcellularLocation>
        <location evidence="1">Cell membrane</location>
        <topology evidence="1">Multi-pass membrane protein</topology>
    </subcellularLocation>
</comment>
<feature type="transmembrane region" description="Helical" evidence="7">
    <location>
        <begin position="449"/>
        <end position="470"/>
    </location>
</feature>
<feature type="transmembrane region" description="Helical" evidence="7">
    <location>
        <begin position="375"/>
        <end position="399"/>
    </location>
</feature>
<dbReference type="Proteomes" id="UP000014227">
    <property type="component" value="Chromosome I"/>
</dbReference>
<evidence type="ECO:0000256" key="5">
    <source>
        <dbReference type="ARBA" id="ARBA00023136"/>
    </source>
</evidence>
<dbReference type="Gene3D" id="2.60.40.1250">
    <property type="entry name" value="Thiol:disulfide interchange protein DsbD, N-terminal domain"/>
    <property type="match status" value="1"/>
</dbReference>
<dbReference type="GO" id="GO:0015035">
    <property type="term" value="F:protein-disulfide reductase activity"/>
    <property type="evidence" value="ECO:0007669"/>
    <property type="project" value="TreeGrafter"/>
</dbReference>
<feature type="transmembrane region" description="Helical" evidence="7">
    <location>
        <begin position="482"/>
        <end position="500"/>
    </location>
</feature>
<feature type="transmembrane region" description="Helical" evidence="7">
    <location>
        <begin position="345"/>
        <end position="369"/>
    </location>
</feature>
<dbReference type="PROSITE" id="PS51352">
    <property type="entry name" value="THIOREDOXIN_2"/>
    <property type="match status" value="1"/>
</dbReference>
<protein>
    <submittedName>
        <fullName evidence="9">Thiol:disulfide interchange protein</fullName>
    </submittedName>
</protein>
<dbReference type="InterPro" id="IPR003834">
    <property type="entry name" value="Cyt_c_assmbl_TM_dom"/>
</dbReference>
<keyword evidence="3 7" id="KW-0812">Transmembrane</keyword>
<dbReference type="PATRIC" id="fig|1303518.3.peg.2885"/>
<dbReference type="Pfam" id="PF02683">
    <property type="entry name" value="DsbD_TM"/>
    <property type="match status" value="1"/>
</dbReference>
<evidence type="ECO:0000256" key="2">
    <source>
        <dbReference type="ARBA" id="ARBA00022475"/>
    </source>
</evidence>
<evidence type="ECO:0000256" key="7">
    <source>
        <dbReference type="SAM" id="Phobius"/>
    </source>
</evidence>
<dbReference type="GO" id="GO:0005886">
    <property type="term" value="C:plasma membrane"/>
    <property type="evidence" value="ECO:0007669"/>
    <property type="project" value="UniProtKB-SubCell"/>
</dbReference>
<dbReference type="InParanoid" id="S0EZS8"/>
<feature type="compositionally biased region" description="Polar residues" evidence="6">
    <location>
        <begin position="188"/>
        <end position="205"/>
    </location>
</feature>
<dbReference type="RefSeq" id="WP_016484072.1">
    <property type="nucleotide sequence ID" value="NC_021487.1"/>
</dbReference>
<dbReference type="InterPro" id="IPR013766">
    <property type="entry name" value="Thioredoxin_domain"/>
</dbReference>
<evidence type="ECO:0000313" key="10">
    <source>
        <dbReference type="Proteomes" id="UP000014227"/>
    </source>
</evidence>
<evidence type="ECO:0000256" key="6">
    <source>
        <dbReference type="SAM" id="MobiDB-lite"/>
    </source>
</evidence>
<feature type="transmembrane region" description="Helical" evidence="7">
    <location>
        <begin position="411"/>
        <end position="429"/>
    </location>
</feature>
<dbReference type="Pfam" id="PF11412">
    <property type="entry name" value="DsbD_N"/>
    <property type="match status" value="1"/>
</dbReference>
<dbReference type="eggNOG" id="COG4232">
    <property type="taxonomic scope" value="Bacteria"/>
</dbReference>
<dbReference type="PANTHER" id="PTHR32234">
    <property type="entry name" value="THIOL:DISULFIDE INTERCHANGE PROTEIN DSBD"/>
    <property type="match status" value="1"/>
</dbReference>
<dbReference type="PANTHER" id="PTHR32234:SF0">
    <property type="entry name" value="THIOL:DISULFIDE INTERCHANGE PROTEIN DSBD"/>
    <property type="match status" value="1"/>
</dbReference>
<dbReference type="EMBL" id="HF951689">
    <property type="protein sequence ID" value="CCW36567.1"/>
    <property type="molecule type" value="Genomic_DNA"/>
</dbReference>
<dbReference type="OrthoDB" id="9811036at2"/>
<evidence type="ECO:0000256" key="3">
    <source>
        <dbReference type="ARBA" id="ARBA00022692"/>
    </source>
</evidence>
<feature type="domain" description="Thioredoxin" evidence="8">
    <location>
        <begin position="511"/>
        <end position="644"/>
    </location>
</feature>